<dbReference type="GO" id="GO:0008017">
    <property type="term" value="F:microtubule binding"/>
    <property type="evidence" value="ECO:0007669"/>
    <property type="project" value="InterPro"/>
</dbReference>
<feature type="region of interest" description="Disordered" evidence="1">
    <location>
        <begin position="809"/>
        <end position="971"/>
    </location>
</feature>
<feature type="compositionally biased region" description="Basic and acidic residues" evidence="1">
    <location>
        <begin position="1414"/>
        <end position="1451"/>
    </location>
</feature>
<feature type="compositionally biased region" description="Basic and acidic residues" evidence="1">
    <location>
        <begin position="2063"/>
        <end position="2077"/>
    </location>
</feature>
<feature type="region of interest" description="Disordered" evidence="1">
    <location>
        <begin position="1330"/>
        <end position="1451"/>
    </location>
</feature>
<feature type="compositionally biased region" description="Basic and acidic residues" evidence="1">
    <location>
        <begin position="2423"/>
        <end position="2434"/>
    </location>
</feature>
<feature type="compositionally biased region" description="Acidic residues" evidence="1">
    <location>
        <begin position="2041"/>
        <end position="2062"/>
    </location>
</feature>
<evidence type="ECO:0000256" key="1">
    <source>
        <dbReference type="SAM" id="MobiDB-lite"/>
    </source>
</evidence>
<feature type="compositionally biased region" description="Basic and acidic residues" evidence="1">
    <location>
        <begin position="1937"/>
        <end position="1962"/>
    </location>
</feature>
<feature type="compositionally biased region" description="Polar residues" evidence="1">
    <location>
        <begin position="1907"/>
        <end position="1917"/>
    </location>
</feature>
<organism evidence="4 5">
    <name type="scientific">Anguilla anguilla</name>
    <name type="common">European freshwater eel</name>
    <name type="synonym">Muraena anguilla</name>
    <dbReference type="NCBI Taxonomy" id="7936"/>
    <lineage>
        <taxon>Eukaryota</taxon>
        <taxon>Metazoa</taxon>
        <taxon>Chordata</taxon>
        <taxon>Craniata</taxon>
        <taxon>Vertebrata</taxon>
        <taxon>Euteleostomi</taxon>
        <taxon>Actinopterygii</taxon>
        <taxon>Neopterygii</taxon>
        <taxon>Teleostei</taxon>
        <taxon>Anguilliformes</taxon>
        <taxon>Anguillidae</taxon>
        <taxon>Anguilla</taxon>
    </lineage>
</organism>
<dbReference type="InterPro" id="IPR057480">
    <property type="entry name" value="MAP1A/B/S-like_MBL"/>
</dbReference>
<feature type="compositionally biased region" description="Acidic residues" evidence="1">
    <location>
        <begin position="901"/>
        <end position="914"/>
    </location>
</feature>
<evidence type="ECO:0000313" key="5">
    <source>
        <dbReference type="Proteomes" id="UP001044222"/>
    </source>
</evidence>
<dbReference type="GO" id="GO:0030425">
    <property type="term" value="C:dendrite"/>
    <property type="evidence" value="ECO:0007669"/>
    <property type="project" value="TreeGrafter"/>
</dbReference>
<feature type="compositionally biased region" description="Basic residues" evidence="1">
    <location>
        <begin position="2695"/>
        <end position="2707"/>
    </location>
</feature>
<feature type="compositionally biased region" description="Basic and acidic residues" evidence="1">
    <location>
        <begin position="850"/>
        <end position="875"/>
    </location>
</feature>
<dbReference type="GO" id="GO:0005874">
    <property type="term" value="C:microtubule"/>
    <property type="evidence" value="ECO:0007669"/>
    <property type="project" value="InterPro"/>
</dbReference>
<feature type="region of interest" description="Disordered" evidence="1">
    <location>
        <begin position="1764"/>
        <end position="1798"/>
    </location>
</feature>
<dbReference type="PANTHER" id="PTHR13843:SF6">
    <property type="entry name" value="MICROTUBULE-ASSOCIATED PROTEIN 1A"/>
    <property type="match status" value="1"/>
</dbReference>
<feature type="compositionally biased region" description="Acidic residues" evidence="1">
    <location>
        <begin position="1553"/>
        <end position="1566"/>
    </location>
</feature>
<feature type="compositionally biased region" description="Pro residues" evidence="1">
    <location>
        <begin position="2802"/>
        <end position="2814"/>
    </location>
</feature>
<feature type="region of interest" description="Disordered" evidence="1">
    <location>
        <begin position="1934"/>
        <end position="2156"/>
    </location>
</feature>
<feature type="compositionally biased region" description="Low complexity" evidence="1">
    <location>
        <begin position="2917"/>
        <end position="2933"/>
    </location>
</feature>
<keyword evidence="5" id="KW-1185">Reference proteome</keyword>
<feature type="region of interest" description="Disordered" evidence="1">
    <location>
        <begin position="1535"/>
        <end position="1642"/>
    </location>
</feature>
<feature type="region of interest" description="Disordered" evidence="1">
    <location>
        <begin position="2173"/>
        <end position="2206"/>
    </location>
</feature>
<dbReference type="GO" id="GO:0031114">
    <property type="term" value="P:regulation of microtubule depolymerization"/>
    <property type="evidence" value="ECO:0007669"/>
    <property type="project" value="TreeGrafter"/>
</dbReference>
<evidence type="ECO:0000313" key="4">
    <source>
        <dbReference type="EMBL" id="KAG5849085.1"/>
    </source>
</evidence>
<feature type="compositionally biased region" description="Polar residues" evidence="1">
    <location>
        <begin position="2396"/>
        <end position="2405"/>
    </location>
</feature>
<feature type="compositionally biased region" description="Basic and acidic residues" evidence="1">
    <location>
        <begin position="1387"/>
        <end position="1407"/>
    </location>
</feature>
<dbReference type="GO" id="GO:0005829">
    <property type="term" value="C:cytosol"/>
    <property type="evidence" value="ECO:0007669"/>
    <property type="project" value="TreeGrafter"/>
</dbReference>
<dbReference type="SUPFAM" id="SSF56281">
    <property type="entry name" value="Metallo-hydrolase/oxidoreductase"/>
    <property type="match status" value="1"/>
</dbReference>
<dbReference type="GO" id="GO:0000226">
    <property type="term" value="P:microtubule cytoskeleton organization"/>
    <property type="evidence" value="ECO:0007669"/>
    <property type="project" value="InterPro"/>
</dbReference>
<feature type="compositionally biased region" description="Acidic residues" evidence="1">
    <location>
        <begin position="2582"/>
        <end position="2591"/>
    </location>
</feature>
<feature type="compositionally biased region" description="Basic and acidic residues" evidence="1">
    <location>
        <begin position="1823"/>
        <end position="1845"/>
    </location>
</feature>
<evidence type="ECO:0008006" key="6">
    <source>
        <dbReference type="Google" id="ProtNLM"/>
    </source>
</evidence>
<feature type="domain" description="Microtubule-associated protein 1A/B/S-like MBL-like" evidence="3">
    <location>
        <begin position="266"/>
        <end position="548"/>
    </location>
</feature>
<feature type="compositionally biased region" description="Basic and acidic residues" evidence="1">
    <location>
        <begin position="655"/>
        <end position="711"/>
    </location>
</feature>
<feature type="compositionally biased region" description="Polar residues" evidence="1">
    <location>
        <begin position="2115"/>
        <end position="2130"/>
    </location>
</feature>
<feature type="compositionally biased region" description="Basic residues" evidence="1">
    <location>
        <begin position="639"/>
        <end position="654"/>
    </location>
</feature>
<dbReference type="InterPro" id="IPR026074">
    <property type="entry name" value="MAP1"/>
</dbReference>
<evidence type="ECO:0000259" key="3">
    <source>
        <dbReference type="Pfam" id="PF25281"/>
    </source>
</evidence>
<feature type="compositionally biased region" description="Polar residues" evidence="1">
    <location>
        <begin position="1987"/>
        <end position="1996"/>
    </location>
</feature>
<proteinExistence type="predicted"/>
<dbReference type="GO" id="GO:0007409">
    <property type="term" value="P:axonogenesis"/>
    <property type="evidence" value="ECO:0007669"/>
    <property type="project" value="TreeGrafter"/>
</dbReference>
<accession>A0A9D3MKN2</accession>
<feature type="region of interest" description="Disordered" evidence="1">
    <location>
        <begin position="1659"/>
        <end position="1683"/>
    </location>
</feature>
<feature type="compositionally biased region" description="Polar residues" evidence="1">
    <location>
        <begin position="2734"/>
        <end position="2748"/>
    </location>
</feature>
<dbReference type="GO" id="GO:0043025">
    <property type="term" value="C:neuronal cell body"/>
    <property type="evidence" value="ECO:0007669"/>
    <property type="project" value="TreeGrafter"/>
</dbReference>
<dbReference type="InterPro" id="IPR056617">
    <property type="entry name" value="MAP1B/S_N"/>
</dbReference>
<dbReference type="Pfam" id="PF23415">
    <property type="entry name" value="MAPB1_N"/>
    <property type="match status" value="1"/>
</dbReference>
<feature type="compositionally biased region" description="Polar residues" evidence="1">
    <location>
        <begin position="1589"/>
        <end position="1603"/>
    </location>
</feature>
<protein>
    <recommendedName>
        <fullName evidence="6">Microtubule-associated protein 1Aa</fullName>
    </recommendedName>
</protein>
<feature type="compositionally biased region" description="Polar residues" evidence="1">
    <location>
        <begin position="2489"/>
        <end position="2518"/>
    </location>
</feature>
<gene>
    <name evidence="4" type="ORF">ANANG_G00106290</name>
</gene>
<dbReference type="Pfam" id="PF25281">
    <property type="entry name" value="MBL_MAP1B"/>
    <property type="match status" value="1"/>
</dbReference>
<feature type="region of interest" description="Disordered" evidence="1">
    <location>
        <begin position="1822"/>
        <end position="1847"/>
    </location>
</feature>
<dbReference type="EMBL" id="JAFIRN010000005">
    <property type="protein sequence ID" value="KAG5849085.1"/>
    <property type="molecule type" value="Genomic_DNA"/>
</dbReference>
<comment type="caution">
    <text evidence="4">The sequence shown here is derived from an EMBL/GenBank/DDBJ whole genome shotgun (WGS) entry which is preliminary data.</text>
</comment>
<feature type="compositionally biased region" description="Basic and acidic residues" evidence="1">
    <location>
        <begin position="2877"/>
        <end position="2908"/>
    </location>
</feature>
<feature type="compositionally biased region" description="Polar residues" evidence="1">
    <location>
        <begin position="2004"/>
        <end position="2023"/>
    </location>
</feature>
<feature type="compositionally biased region" description="Low complexity" evidence="1">
    <location>
        <begin position="1664"/>
        <end position="1675"/>
    </location>
</feature>
<feature type="compositionally biased region" description="Basic and acidic residues" evidence="1">
    <location>
        <begin position="2534"/>
        <end position="2555"/>
    </location>
</feature>
<dbReference type="PANTHER" id="PTHR13843">
    <property type="entry name" value="MICROTUBULE-ASSOCIATED PROTEIN"/>
    <property type="match status" value="1"/>
</dbReference>
<name>A0A9D3MKN2_ANGAN</name>
<feature type="compositionally biased region" description="Low complexity" evidence="1">
    <location>
        <begin position="1633"/>
        <end position="1642"/>
    </location>
</feature>
<feature type="compositionally biased region" description="Basic and acidic residues" evidence="1">
    <location>
        <begin position="763"/>
        <end position="775"/>
    </location>
</feature>
<feature type="compositionally biased region" description="Polar residues" evidence="1">
    <location>
        <begin position="2604"/>
        <end position="2620"/>
    </location>
</feature>
<feature type="region of interest" description="Disordered" evidence="1">
    <location>
        <begin position="996"/>
        <end position="1016"/>
    </location>
</feature>
<feature type="region of interest" description="Disordered" evidence="1">
    <location>
        <begin position="545"/>
        <end position="787"/>
    </location>
</feature>
<feature type="compositionally biased region" description="Polar residues" evidence="1">
    <location>
        <begin position="2556"/>
        <end position="2568"/>
    </location>
</feature>
<feature type="compositionally biased region" description="Acidic residues" evidence="1">
    <location>
        <begin position="1255"/>
        <end position="1266"/>
    </location>
</feature>
<feature type="region of interest" description="Disordered" evidence="1">
    <location>
        <begin position="2374"/>
        <end position="2451"/>
    </location>
</feature>
<dbReference type="GO" id="GO:0045202">
    <property type="term" value="C:synapse"/>
    <property type="evidence" value="ECO:0007669"/>
    <property type="project" value="TreeGrafter"/>
</dbReference>
<feature type="compositionally biased region" description="Basic and acidic residues" evidence="1">
    <location>
        <begin position="915"/>
        <end position="949"/>
    </location>
</feature>
<feature type="domain" description="Microtubule-associated protein 1B/S N-terminal" evidence="2">
    <location>
        <begin position="65"/>
        <end position="261"/>
    </location>
</feature>
<feature type="compositionally biased region" description="Basic and acidic residues" evidence="1">
    <location>
        <begin position="584"/>
        <end position="638"/>
    </location>
</feature>
<feature type="region of interest" description="Disordered" evidence="1">
    <location>
        <begin position="2266"/>
        <end position="2291"/>
    </location>
</feature>
<feature type="compositionally biased region" description="Basic and acidic residues" evidence="1">
    <location>
        <begin position="2832"/>
        <end position="2844"/>
    </location>
</feature>
<feature type="compositionally biased region" description="Polar residues" evidence="1">
    <location>
        <begin position="2680"/>
        <end position="2693"/>
    </location>
</feature>
<sequence length="3053" mass="339035">MEMEEGPASDRCTVAMEIPAGVEPRAVEGSKSTAQLELEERHEQVQHLGEQQHERLPFCQGSYYMLIIIGEVATEHQLQSVRQHIEQGIRSWDISLTSCDLNKQLQLFVERHSAQFSSGVRGQRILQYKSEVLDTVVLVNPLGDTVASEIKSAITDPAAHKLLVLSGQSSDQGTDLILQSGLFTFKNFSDIFADPGVSDLLSKATPGHRATLTVSCRGEGGWSSLGQQQPHFREFLDYRLNSEPVLPEMEGVTEFTEYISETVDVPSPFDLLEPPTSGGFLKLSKPCCYIFPGGRGDSALFAVNGFNILVDGGSDRRSCFWKLVRHLDRIDSILLTHIGADNLPGINGLLQRKIAEQDEEQSQGSTTYSDWMKNLISPELGVVFFNVPEKLRMPESTLKVKRSIEEASLTLQYLSKLGIKPEPLFRVVSNAIEPITLFHKMGVGRLDMYVLNPLKESKEMQFLMQKWAGNSKAKTGIMQSNGKEGEISVPYLTSVTALVVWLPASPTEKIVRVLFPGNAPQNKILEGLEKLKHLDFLRYPVATQKDISSGTPPPVIKQTKIKQRTDSKESLKSSPKTHLASKVAKKEANGHDDTSALETKSDSAKENKVEKKEKKLKESDKANKSLKMKTDVSETAKQEKKKLSKEKTLKKHTKERASKMDEKKDKEKKEIKKERLEVKKDDLAKKEEKKETKVKEDKKKDTAKPELRKITQPDLKPFTPEVRKTLNKAKVYGKPKTDKNKAKSAKEQSAEQKRTAGTAAEKTQPEKKVVLEDRSIVSSPEDLTKDFEELRRDEISKQQAKLVHTADNTVIQSPYQKEQAEQRIVSKTETTFPPMDSPDEGITTTDVETDSPHDEKQLLKKKTESPAKSRDKFEDEGADMEDDDEEAEEERIGTLKKKTLDEEEDMGMGEEEDEEKWKDRKNNGRLDRKHEEEKMEKCEKYTAKDEMKKGFKKTASEEEEEEDGYVIEKAELEESEDLNTIADELKIKTEEGNKAKRDREWNAKQTERKMAGKGEGDTYISNMGAATANFTSTTQGATAAEPISYIQDETIPGYSETEQTISDEEIHEETEDRIPHLRYEVGTYDISVPDHTGSFDAIHGMREMKAAAMHDVSDLTAKGFVAGQDPALAVYSTNIITAPLAEEEHISSATSITECDKLSSFATSVAEDQSIASVTAPQTEETGRSSLLLDTINSIPSSIRTEATLGKEYLHSAGTISPTSSLEEDKCFKSPPSEEYQPVAAEAEAGGKITRVHEEEDEEEEEDEDQTPNVDIPLSKLQEGYASPSLFQDREKDFGKPPSSVTSPISASVVDKTEHPPVMYGMQASISKDNTMFGTAGKPISPPPSFTSSFQETEERCLSPDESTMKLASPTQSGPTSAGHTPFHQSPVEEKTEKSQSQQHIKDEKETQQLAVKVDGREDKKDFAQTQQKEEKKPVSFEEKSFTGKEEEKDCKTNISRERIIFAETDEEDEDYDERRDFKTHTKTKYIEEKESRFLDEEYTCEVKSSKDEKMEEKKEQEKGFGYDYLQTTQAVSDNKLATSYLGQGPKTRGLYSDEEEDEEDEEDDAICMGGAGSRPLSLEPSKLDYMSQGLTSAYSSQSGPTDQTKETSDEYASTMHMTKLSTDELQTSPYQSTLSKKTDTSSSSVTFAETATCKSDMKTEPFSYSTSTGTASSTEGQSKYGDYYSKETSDLVTKVDEKPGKEISSSYFHLEKDVTRKSSVDQEDSDFMNKVKGADKYHPDEKTITKDFEWDSKKRVQFTAGYDESTGVDPTAKRTVVPSAVGEKKTGEDRKDGVIPFNRMDHHTVTFSEPERSVHFNLYSFPERENDEKGQTEEHEREVTRRQDTPYVDSKSFTYTEIYDTKSPPAMDSYSFASGLKQDYPFNFAKEMTRDKDSIKKDAEKGVSAENESSFASWGQSNLEVQTATASCLSGVCEKQSMETEKESTELTKGKKSISESEKPKASGHFSLEGSDFFSSRNQPDKDSQETIASYTEPSGQHLDDNILSSEHSYKRTSVASKTMTNPFEKEATLEIGATRLVMEEEDDDEDDEEGTEDEEGVSDSDLEKGAKEKSEKESKSPFGDVISSKLPDIKQKEEQKESYSCEHEYRFDVKGKPSTSAPFELTGSSSSQHTDDFLKKSMFGAPSPITGSYTDMGLTGSKGYTSGFEYSYGEDSKDSFLDSQVRERAQEDESPDDPDFPMLTKSGEEKYYHSEKDLEFDKQKTPDILSKKAGDAFSSGFSYTTTSATAYSSSSSYSYSSSASASLSTSRQFGEDLETPATTSDTLFKPDPDSAGFEYSSFKDEHSLVMDSPFSSSGGLVKDEYLEVSEKLTTATTTAESTSSLTRFSPLSPFEEIKPFPPFSATLTEKGGQLSEPFYKPEWADDSRLPTGPEVSAPYSQLSQSAELGSAAQGMFEASSLQQADLKEKHLLKETEGSEEEEQSTLPSRIDCQRFPTLDKTEQKGATLFISGQQAVSTSNTISSLPDVLSSYPSQSQQAEQGATANGPTEVSTIQPQPSCGFTEKPHTGTSFLQKTEQKDVEKTISEKKERDEEKKLSSSTYEWGMQQQRGMCPGASPPHYREEDDYDEEEEREPERPARPLSLASADQTFHLSFYPESSSKSGDDSDFPPDVCMGATSSYTSSGSAGYSSCEYKHRKGEISPSFINPSPHHLSSDEDERSGQSQEGDDNQQPSVKQRSHKHQRHHTHSQHGEDSSSQHFPGAMAIGLGLAGEETPPTSVSESLPSQSDSDVPPETEECPSITAEGNLDSDEDADYLPVDKSVAAGGGGNHHSSSRSSERSHDPPPTPMMDPSPRPPHPDVCMVDPDVLSNDQNHADKLLKKDTKANKGLRKSLGKPKSASPARKAEGRGKRTTPVKQTSKDSSPRRLSLKKKEGEKASRMSDGDRDELSRSSQNPGRVNGVKSNSGSNSQKPSSVVPSGPPIYVDLAYIPNHCSAKNVDQEFFKRVRAAYYVVSGNDPGSGEPSRGVLDALLDGKSQWGSNLQVTLIPTHDTEVTREWYQQTHEKQQELNIMVLASSSTVVMQDESFPACKIEF</sequence>
<feature type="compositionally biased region" description="Acidic residues" evidence="1">
    <location>
        <begin position="876"/>
        <end position="889"/>
    </location>
</feature>
<reference evidence="4" key="1">
    <citation type="submission" date="2021-01" db="EMBL/GenBank/DDBJ databases">
        <title>A chromosome-scale assembly of European eel, Anguilla anguilla.</title>
        <authorList>
            <person name="Henkel C."/>
            <person name="Jong-Raadsen S.A."/>
            <person name="Dufour S."/>
            <person name="Weltzien F.-A."/>
            <person name="Palstra A.P."/>
            <person name="Pelster B."/>
            <person name="Spaink H.P."/>
            <person name="Van Den Thillart G.E."/>
            <person name="Jansen H."/>
            <person name="Zahm M."/>
            <person name="Klopp C."/>
            <person name="Cedric C."/>
            <person name="Louis A."/>
            <person name="Berthelot C."/>
            <person name="Parey E."/>
            <person name="Roest Crollius H."/>
            <person name="Montfort J."/>
            <person name="Robinson-Rechavi M."/>
            <person name="Bucao C."/>
            <person name="Bouchez O."/>
            <person name="Gislard M."/>
            <person name="Lluch J."/>
            <person name="Milhes M."/>
            <person name="Lampietro C."/>
            <person name="Lopez Roques C."/>
            <person name="Donnadieu C."/>
            <person name="Braasch I."/>
            <person name="Desvignes T."/>
            <person name="Postlethwait J."/>
            <person name="Bobe J."/>
            <person name="Guiguen Y."/>
            <person name="Dirks R."/>
        </authorList>
    </citation>
    <scope>NUCLEOTIDE SEQUENCE</scope>
    <source>
        <strain evidence="4">Tag_6206</strain>
        <tissue evidence="4">Liver</tissue>
    </source>
</reference>
<feature type="region of interest" description="Disordered" evidence="1">
    <location>
        <begin position="2484"/>
        <end position="2936"/>
    </location>
</feature>
<dbReference type="GO" id="GO:0005875">
    <property type="term" value="C:microtubule associated complex"/>
    <property type="evidence" value="ECO:0007669"/>
    <property type="project" value="TreeGrafter"/>
</dbReference>
<feature type="compositionally biased region" description="Polar residues" evidence="1">
    <location>
        <begin position="1616"/>
        <end position="1632"/>
    </location>
</feature>
<feature type="compositionally biased region" description="Basic and acidic residues" evidence="1">
    <location>
        <begin position="1892"/>
        <end position="1904"/>
    </location>
</feature>
<dbReference type="Proteomes" id="UP001044222">
    <property type="component" value="Unassembled WGS sequence"/>
</dbReference>
<dbReference type="InterPro" id="IPR036866">
    <property type="entry name" value="RibonucZ/Hydroxyglut_hydro"/>
</dbReference>
<feature type="compositionally biased region" description="Basic and acidic residues" evidence="1">
    <location>
        <begin position="2089"/>
        <end position="2113"/>
    </location>
</feature>
<feature type="compositionally biased region" description="Polar residues" evidence="1">
    <location>
        <begin position="1369"/>
        <end position="1379"/>
    </location>
</feature>
<feature type="compositionally biased region" description="Basic and acidic residues" evidence="1">
    <location>
        <begin position="1783"/>
        <end position="1798"/>
    </location>
</feature>
<dbReference type="GO" id="GO:0003779">
    <property type="term" value="F:actin binding"/>
    <property type="evidence" value="ECO:0007669"/>
    <property type="project" value="TreeGrafter"/>
</dbReference>
<feature type="compositionally biased region" description="Basic and acidic residues" evidence="1">
    <location>
        <begin position="735"/>
        <end position="754"/>
    </location>
</feature>
<feature type="region of interest" description="Disordered" evidence="1">
    <location>
        <begin position="1215"/>
        <end position="1310"/>
    </location>
</feature>
<dbReference type="GO" id="GO:0016358">
    <property type="term" value="P:dendrite development"/>
    <property type="evidence" value="ECO:0007669"/>
    <property type="project" value="TreeGrafter"/>
</dbReference>
<feature type="region of interest" description="Disordered" evidence="1">
    <location>
        <begin position="1892"/>
        <end position="1917"/>
    </location>
</feature>
<feature type="compositionally biased region" description="Low complexity" evidence="1">
    <location>
        <begin position="2635"/>
        <end position="2649"/>
    </location>
</feature>
<evidence type="ECO:0000259" key="2">
    <source>
        <dbReference type="Pfam" id="PF23415"/>
    </source>
</evidence>
<feature type="compositionally biased region" description="Basic and acidic residues" evidence="1">
    <location>
        <begin position="2173"/>
        <end position="2189"/>
    </location>
</feature>